<dbReference type="EMBL" id="CADCUI010000004">
    <property type="protein sequence ID" value="CAA9326962.1"/>
    <property type="molecule type" value="Genomic_DNA"/>
</dbReference>
<proteinExistence type="predicted"/>
<feature type="non-terminal residue" evidence="2">
    <location>
        <position position="152"/>
    </location>
</feature>
<feature type="compositionally biased region" description="Basic and acidic residues" evidence="1">
    <location>
        <begin position="116"/>
        <end position="133"/>
    </location>
</feature>
<feature type="compositionally biased region" description="Basic and acidic residues" evidence="1">
    <location>
        <begin position="14"/>
        <end position="29"/>
    </location>
</feature>
<gene>
    <name evidence="2" type="ORF">AVDCRST_MAG34-40</name>
</gene>
<sequence length="152" mass="16270">GGHRPAHPVAAGRGRPDVVHRPRQGDRPLDVGSAPAGQAAGEPRGDQVLRRCARLRGGRSADHRLRLHPPHRRLAARRLPGPDRRHPRDRVLLVGGRGHVLHPQGAGRDATPSRGPAREDPRSGERLHPDDGGAVHAVRGATGRPGRRPGPL</sequence>
<evidence type="ECO:0000256" key="1">
    <source>
        <dbReference type="SAM" id="MobiDB-lite"/>
    </source>
</evidence>
<dbReference type="AlphaFoldDB" id="A0A6J4LAD7"/>
<evidence type="ECO:0000313" key="2">
    <source>
        <dbReference type="EMBL" id="CAA9326962.1"/>
    </source>
</evidence>
<organism evidence="2">
    <name type="scientific">uncultured Nocardioidaceae bacterium</name>
    <dbReference type="NCBI Taxonomy" id="253824"/>
    <lineage>
        <taxon>Bacteria</taxon>
        <taxon>Bacillati</taxon>
        <taxon>Actinomycetota</taxon>
        <taxon>Actinomycetes</taxon>
        <taxon>Propionibacteriales</taxon>
        <taxon>Nocardioidaceae</taxon>
        <taxon>environmental samples</taxon>
    </lineage>
</organism>
<feature type="non-terminal residue" evidence="2">
    <location>
        <position position="1"/>
    </location>
</feature>
<feature type="compositionally biased region" description="Basic and acidic residues" evidence="1">
    <location>
        <begin position="80"/>
        <end position="91"/>
    </location>
</feature>
<feature type="region of interest" description="Disordered" evidence="1">
    <location>
        <begin position="1"/>
        <end position="152"/>
    </location>
</feature>
<accession>A0A6J4LAD7</accession>
<protein>
    <submittedName>
        <fullName evidence="2">Leucine-responsive regulatory protein, regulator for leucine (Or lrp) regulon and high-affinity branched-chain amino acid transport system</fullName>
    </submittedName>
</protein>
<name>A0A6J4LAD7_9ACTN</name>
<feature type="compositionally biased region" description="Basic residues" evidence="1">
    <location>
        <begin position="65"/>
        <end position="76"/>
    </location>
</feature>
<reference evidence="2" key="1">
    <citation type="submission" date="2020-02" db="EMBL/GenBank/DDBJ databases">
        <authorList>
            <person name="Meier V. D."/>
        </authorList>
    </citation>
    <scope>NUCLEOTIDE SEQUENCE</scope>
    <source>
        <strain evidence="2">AVDCRST_MAG34</strain>
    </source>
</reference>